<keyword evidence="2" id="KW-0812">Transmembrane</keyword>
<sequence length="142" mass="15603">MKRLRSPSSPPGGSKFESGMEMRGVEKDQIGFSLLEVLIAMSILSVGLLGVIGFFEVGFKALRAGNRQGLAVQLAREKMEAFRSADPSLLSGGQDEPEGMARRWTIERSGRDPRIWIVEVQVDWGGGLAPNRTVLLKSFVFH</sequence>
<feature type="region of interest" description="Disordered" evidence="1">
    <location>
        <begin position="1"/>
        <end position="20"/>
    </location>
</feature>
<comment type="caution">
    <text evidence="3">The sequence shown here is derived from an EMBL/GenBank/DDBJ whole genome shotgun (WGS) entry which is preliminary data.</text>
</comment>
<keyword evidence="4" id="KW-1185">Reference proteome</keyword>
<proteinExistence type="predicted"/>
<evidence type="ECO:0000256" key="1">
    <source>
        <dbReference type="SAM" id="MobiDB-lite"/>
    </source>
</evidence>
<keyword evidence="2" id="KW-1133">Transmembrane helix</keyword>
<gene>
    <name evidence="3" type="ORF">MNODULE_14990</name>
</gene>
<protein>
    <submittedName>
        <fullName evidence="3">Prepilin-type N-terminal cleavage/methylation domain-containing protein</fullName>
    </submittedName>
</protein>
<evidence type="ECO:0000256" key="2">
    <source>
        <dbReference type="SAM" id="Phobius"/>
    </source>
</evidence>
<evidence type="ECO:0000313" key="3">
    <source>
        <dbReference type="EMBL" id="NKE72053.1"/>
    </source>
</evidence>
<dbReference type="Pfam" id="PF07963">
    <property type="entry name" value="N_methyl"/>
    <property type="match status" value="1"/>
</dbReference>
<dbReference type="AlphaFoldDB" id="A0A7X6IBW7"/>
<dbReference type="InterPro" id="IPR012902">
    <property type="entry name" value="N_methyl_site"/>
</dbReference>
<dbReference type="NCBIfam" id="TIGR02532">
    <property type="entry name" value="IV_pilin_GFxxxE"/>
    <property type="match status" value="1"/>
</dbReference>
<reference evidence="3 4" key="1">
    <citation type="journal article" date="2020" name="Nature">
        <title>Bacterial chemolithoautotrophy via manganese oxidation.</title>
        <authorList>
            <person name="Yu H."/>
            <person name="Leadbetter J.R."/>
        </authorList>
    </citation>
    <scope>NUCLEOTIDE SEQUENCE [LARGE SCALE GENOMIC DNA]</scope>
    <source>
        <strain evidence="3 4">Mn-1</strain>
    </source>
</reference>
<feature type="transmembrane region" description="Helical" evidence="2">
    <location>
        <begin position="30"/>
        <end position="55"/>
    </location>
</feature>
<accession>A0A7X6IBW7</accession>
<name>A0A7X6IBW7_9BACT</name>
<dbReference type="EMBL" id="VTOW01000003">
    <property type="protein sequence ID" value="NKE72053.1"/>
    <property type="molecule type" value="Genomic_DNA"/>
</dbReference>
<evidence type="ECO:0000313" key="4">
    <source>
        <dbReference type="Proteomes" id="UP000534783"/>
    </source>
</evidence>
<keyword evidence="2" id="KW-0472">Membrane</keyword>
<organism evidence="3 4">
    <name type="scientific">Candidatus Manganitrophus noduliformans</name>
    <dbReference type="NCBI Taxonomy" id="2606439"/>
    <lineage>
        <taxon>Bacteria</taxon>
        <taxon>Pseudomonadati</taxon>
        <taxon>Nitrospirota</taxon>
        <taxon>Nitrospiria</taxon>
        <taxon>Candidatus Troglogloeales</taxon>
        <taxon>Candidatus Manganitrophaceae</taxon>
        <taxon>Candidatus Manganitrophus</taxon>
    </lineage>
</organism>
<dbReference type="Proteomes" id="UP000534783">
    <property type="component" value="Unassembled WGS sequence"/>
</dbReference>